<keyword evidence="4 6" id="KW-0689">Ribosomal protein</keyword>
<dbReference type="InterPro" id="IPR012677">
    <property type="entry name" value="Nucleotide-bd_a/b_plait_sf"/>
</dbReference>
<keyword evidence="2 6" id="KW-0699">rRNA-binding</keyword>
<gene>
    <name evidence="6" type="primary">rplW</name>
    <name evidence="7" type="ORF">ENW50_08795</name>
</gene>
<protein>
    <recommendedName>
        <fullName evidence="6">Large ribosomal subunit protein uL23</fullName>
    </recommendedName>
</protein>
<dbReference type="OMA" id="DHRAAKP"/>
<dbReference type="Gene3D" id="3.30.70.330">
    <property type="match status" value="1"/>
</dbReference>
<evidence type="ECO:0000256" key="4">
    <source>
        <dbReference type="ARBA" id="ARBA00022980"/>
    </source>
</evidence>
<dbReference type="FunFam" id="3.30.70.330:FF:000001">
    <property type="entry name" value="50S ribosomal protein L23"/>
    <property type="match status" value="1"/>
</dbReference>
<dbReference type="InterPro" id="IPR013025">
    <property type="entry name" value="Ribosomal_uL23-like"/>
</dbReference>
<evidence type="ECO:0000256" key="5">
    <source>
        <dbReference type="ARBA" id="ARBA00023274"/>
    </source>
</evidence>
<dbReference type="Pfam" id="PF00276">
    <property type="entry name" value="Ribosomal_L23"/>
    <property type="match status" value="1"/>
</dbReference>
<dbReference type="PANTHER" id="PTHR11620">
    <property type="entry name" value="60S RIBOSOMAL PROTEIN L23A"/>
    <property type="match status" value="1"/>
</dbReference>
<dbReference type="GO" id="GO:0006412">
    <property type="term" value="P:translation"/>
    <property type="evidence" value="ECO:0007669"/>
    <property type="project" value="UniProtKB-UniRule"/>
</dbReference>
<dbReference type="SUPFAM" id="SSF54189">
    <property type="entry name" value="Ribosomal proteins S24e, L23 and L15e"/>
    <property type="match status" value="1"/>
</dbReference>
<dbReference type="NCBIfam" id="NF004366">
    <property type="entry name" value="PRK05738.3-2"/>
    <property type="match status" value="1"/>
</dbReference>
<dbReference type="EMBL" id="DTKL01000057">
    <property type="protein sequence ID" value="HGY94761.1"/>
    <property type="molecule type" value="Genomic_DNA"/>
</dbReference>
<sequence>MPTTYTVIRRPLITERALTVKETENTLVFEVAGKATKTEVKQAVEALFKVKVSTVRTANYAGKERRRGRFVGYRPDWKKAYVRLAPGEKMPEYVNSL</sequence>
<reference evidence="7" key="1">
    <citation type="journal article" date="2020" name="mSystems">
        <title>Genome- and Community-Level Interaction Insights into Carbon Utilization and Element Cycling Functions of Hydrothermarchaeota in Hydrothermal Sediment.</title>
        <authorList>
            <person name="Zhou Z."/>
            <person name="Liu Y."/>
            <person name="Xu W."/>
            <person name="Pan J."/>
            <person name="Luo Z.H."/>
            <person name="Li M."/>
        </authorList>
    </citation>
    <scope>NUCLEOTIDE SEQUENCE [LARGE SCALE GENOMIC DNA]</scope>
    <source>
        <strain evidence="7">SpSt-855</strain>
    </source>
</reference>
<comment type="caution">
    <text evidence="7">The sequence shown here is derived from an EMBL/GenBank/DDBJ whole genome shotgun (WGS) entry which is preliminary data.</text>
</comment>
<evidence type="ECO:0000256" key="6">
    <source>
        <dbReference type="HAMAP-Rule" id="MF_01369"/>
    </source>
</evidence>
<dbReference type="InterPro" id="IPR012678">
    <property type="entry name" value="Ribosomal_uL23/eL15/eS24_sf"/>
</dbReference>
<comment type="similarity">
    <text evidence="1 6">Belongs to the universal ribosomal protein uL23 family.</text>
</comment>
<dbReference type="GO" id="GO:1990904">
    <property type="term" value="C:ribonucleoprotein complex"/>
    <property type="evidence" value="ECO:0007669"/>
    <property type="project" value="UniProtKB-KW"/>
</dbReference>
<dbReference type="NCBIfam" id="NF004359">
    <property type="entry name" value="PRK05738.1-3"/>
    <property type="match status" value="1"/>
</dbReference>
<dbReference type="NCBIfam" id="NF004363">
    <property type="entry name" value="PRK05738.2-4"/>
    <property type="match status" value="1"/>
</dbReference>
<comment type="function">
    <text evidence="6">One of the early assembly proteins it binds 23S rRNA. One of the proteins that surrounds the polypeptide exit tunnel on the outside of the ribosome. Forms the main docking site for trigger factor binding to the ribosome.</text>
</comment>
<name>A0A7V4XTM2_9BACT</name>
<evidence type="ECO:0000256" key="2">
    <source>
        <dbReference type="ARBA" id="ARBA00022730"/>
    </source>
</evidence>
<keyword evidence="5 6" id="KW-0687">Ribonucleoprotein</keyword>
<evidence type="ECO:0000313" key="7">
    <source>
        <dbReference type="EMBL" id="HGY94761.1"/>
    </source>
</evidence>
<comment type="subunit">
    <text evidence="6">Part of the 50S ribosomal subunit. Contacts protein L29, and trigger factor when it is bound to the ribosome.</text>
</comment>
<evidence type="ECO:0000256" key="3">
    <source>
        <dbReference type="ARBA" id="ARBA00022884"/>
    </source>
</evidence>
<accession>A0A7V4XTM2</accession>
<organism evidence="7">
    <name type="scientific">Acidobacterium capsulatum</name>
    <dbReference type="NCBI Taxonomy" id="33075"/>
    <lineage>
        <taxon>Bacteria</taxon>
        <taxon>Pseudomonadati</taxon>
        <taxon>Acidobacteriota</taxon>
        <taxon>Terriglobia</taxon>
        <taxon>Terriglobales</taxon>
        <taxon>Acidobacteriaceae</taxon>
        <taxon>Acidobacterium</taxon>
    </lineage>
</organism>
<dbReference type="AlphaFoldDB" id="A0A7V4XTM2"/>
<dbReference type="HAMAP" id="MF_01369_B">
    <property type="entry name" value="Ribosomal_uL23_B"/>
    <property type="match status" value="1"/>
</dbReference>
<dbReference type="GO" id="GO:0019843">
    <property type="term" value="F:rRNA binding"/>
    <property type="evidence" value="ECO:0007669"/>
    <property type="project" value="UniProtKB-UniRule"/>
</dbReference>
<dbReference type="GO" id="GO:0005840">
    <property type="term" value="C:ribosome"/>
    <property type="evidence" value="ECO:0007669"/>
    <property type="project" value="UniProtKB-KW"/>
</dbReference>
<proteinExistence type="inferred from homology"/>
<keyword evidence="3 6" id="KW-0694">RNA-binding</keyword>
<dbReference type="GO" id="GO:0003735">
    <property type="term" value="F:structural constituent of ribosome"/>
    <property type="evidence" value="ECO:0007669"/>
    <property type="project" value="InterPro"/>
</dbReference>
<evidence type="ECO:0000256" key="1">
    <source>
        <dbReference type="ARBA" id="ARBA00006700"/>
    </source>
</evidence>